<dbReference type="FunFam" id="2.40.50.140:FF:000051">
    <property type="entry name" value="RNA-binding transcriptional accessory protein"/>
    <property type="match status" value="1"/>
</dbReference>
<feature type="domain" description="S1 motif" evidence="2">
    <location>
        <begin position="266"/>
        <end position="336"/>
    </location>
</feature>
<dbReference type="PROSITE" id="PS50126">
    <property type="entry name" value="S1"/>
    <property type="match status" value="3"/>
</dbReference>
<dbReference type="Gene3D" id="2.40.50.140">
    <property type="entry name" value="Nucleic acid-binding proteins"/>
    <property type="match status" value="3"/>
</dbReference>
<evidence type="ECO:0000313" key="3">
    <source>
        <dbReference type="EMBL" id="SMX54593.1"/>
    </source>
</evidence>
<proteinExistence type="predicted"/>
<accession>A0A1Y6K4K0</accession>
<dbReference type="InterPro" id="IPR052757">
    <property type="entry name" value="Ribosomal_protein_S1"/>
</dbReference>
<dbReference type="InterPro" id="IPR003029">
    <property type="entry name" value="S1_domain"/>
</dbReference>
<dbReference type="GO" id="GO:0005737">
    <property type="term" value="C:cytoplasm"/>
    <property type="evidence" value="ECO:0007669"/>
    <property type="project" value="UniProtKB-ARBA"/>
</dbReference>
<organism evidence="3 4">
    <name type="scientific">Candidatus Brevifilum fermentans</name>
    <dbReference type="NCBI Taxonomy" id="1986204"/>
    <lineage>
        <taxon>Bacteria</taxon>
        <taxon>Bacillati</taxon>
        <taxon>Chloroflexota</taxon>
        <taxon>Anaerolineae</taxon>
        <taxon>Anaerolineales</taxon>
        <taxon>Anaerolineaceae</taxon>
        <taxon>Candidatus Brevifilum</taxon>
    </lineage>
</organism>
<feature type="compositionally biased region" description="Basic and acidic residues" evidence="1">
    <location>
        <begin position="13"/>
        <end position="27"/>
    </location>
</feature>
<sequence>MKAKPGVGRKQKDRIPKDREHHRETRNLTAPDKLDDCWWISIGADQPLLVAGWEASNTGDEKNNQHQNPGRLASAINWHKVECLLNNDEIITLEVVGYNRGGILVKGNSLHGFVPASHLVDHPVGTNKGIREEIFRRYLGREIQVKVIECEPEKDRVVFSERAALAGAGKRKSLLASLAKGDIISGFVTNITDFGVFVDLGGVEGLIHVSELSWGRVQHPSEVVKLGQEIETVIVEVLEEQARIALSLKRLKSNPWDNLSSQLCPGDVLDAVVTRIVKYGVFACLDIGLEGLIHISTIVFPADCVHISDFLKVGQRVKVNVISIDAPKRRLGLTLEG</sequence>
<keyword evidence="4" id="KW-1185">Reference proteome</keyword>
<feature type="compositionally biased region" description="Basic residues" evidence="1">
    <location>
        <begin position="1"/>
        <end position="12"/>
    </location>
</feature>
<dbReference type="CDD" id="cd04465">
    <property type="entry name" value="S1_RPS1_repeat_ec2_hs2"/>
    <property type="match status" value="1"/>
</dbReference>
<dbReference type="Proteomes" id="UP000195514">
    <property type="component" value="Chromosome I"/>
</dbReference>
<dbReference type="InterPro" id="IPR012340">
    <property type="entry name" value="NA-bd_OB-fold"/>
</dbReference>
<dbReference type="Pfam" id="PF00575">
    <property type="entry name" value="S1"/>
    <property type="match status" value="3"/>
</dbReference>
<dbReference type="PANTHER" id="PTHR47559">
    <property type="entry name" value="OS03G0844900 PROTEIN"/>
    <property type="match status" value="1"/>
</dbReference>
<protein>
    <submittedName>
        <fullName evidence="3">Putative 30S ribosomal protein S1</fullName>
    </submittedName>
</protein>
<dbReference type="RefSeq" id="WP_087862424.1">
    <property type="nucleotide sequence ID" value="NZ_LT859958.1"/>
</dbReference>
<feature type="domain" description="S1 motif" evidence="2">
    <location>
        <begin position="181"/>
        <end position="249"/>
    </location>
</feature>
<name>A0A1Y6K4K0_9CHLR</name>
<dbReference type="GO" id="GO:0003729">
    <property type="term" value="F:mRNA binding"/>
    <property type="evidence" value="ECO:0007669"/>
    <property type="project" value="UniProtKB-ARBA"/>
</dbReference>
<feature type="region of interest" description="Disordered" evidence="1">
    <location>
        <begin position="1"/>
        <end position="27"/>
    </location>
</feature>
<evidence type="ECO:0000256" key="1">
    <source>
        <dbReference type="SAM" id="MobiDB-lite"/>
    </source>
</evidence>
<dbReference type="EMBL" id="LT859958">
    <property type="protein sequence ID" value="SMX54593.1"/>
    <property type="molecule type" value="Genomic_DNA"/>
</dbReference>
<dbReference type="AlphaFoldDB" id="A0A1Y6K4K0"/>
<keyword evidence="3" id="KW-0689">Ribosomal protein</keyword>
<dbReference type="GO" id="GO:0005840">
    <property type="term" value="C:ribosome"/>
    <property type="evidence" value="ECO:0007669"/>
    <property type="project" value="UniProtKB-KW"/>
</dbReference>
<feature type="domain" description="S1 motif" evidence="2">
    <location>
        <begin position="88"/>
        <end position="162"/>
    </location>
</feature>
<evidence type="ECO:0000259" key="2">
    <source>
        <dbReference type="PROSITE" id="PS50126"/>
    </source>
</evidence>
<reference evidence="4" key="1">
    <citation type="submission" date="2017-05" db="EMBL/GenBank/DDBJ databases">
        <authorList>
            <person name="Kirkegaard R."/>
            <person name="Mcilroy J S."/>
        </authorList>
    </citation>
    <scope>NUCLEOTIDE SEQUENCE [LARGE SCALE GENOMIC DNA]</scope>
</reference>
<dbReference type="KEGG" id="abat:CFX1CAM_1528"/>
<dbReference type="CDD" id="cd05688">
    <property type="entry name" value="S1_RPS1_repeat_ec3"/>
    <property type="match status" value="1"/>
</dbReference>
<dbReference type="SMART" id="SM00316">
    <property type="entry name" value="S1"/>
    <property type="match status" value="3"/>
</dbReference>
<dbReference type="OrthoDB" id="9804077at2"/>
<dbReference type="PANTHER" id="PTHR47559:SF1">
    <property type="entry name" value="OS03G0844900 PROTEIN"/>
    <property type="match status" value="1"/>
</dbReference>
<keyword evidence="3" id="KW-0687">Ribonucleoprotein</keyword>
<dbReference type="SUPFAM" id="SSF50249">
    <property type="entry name" value="Nucleic acid-binding proteins"/>
    <property type="match status" value="3"/>
</dbReference>
<gene>
    <name evidence="3" type="primary">rpsA</name>
    <name evidence="3" type="ORF">CFX1CAM_1528</name>
</gene>
<evidence type="ECO:0000313" key="4">
    <source>
        <dbReference type="Proteomes" id="UP000195514"/>
    </source>
</evidence>